<evidence type="ECO:0000313" key="2">
    <source>
        <dbReference type="Proteomes" id="UP001163046"/>
    </source>
</evidence>
<evidence type="ECO:0000313" key="1">
    <source>
        <dbReference type="EMBL" id="KAJ7394535.1"/>
    </source>
</evidence>
<reference evidence="1" key="1">
    <citation type="submission" date="2023-01" db="EMBL/GenBank/DDBJ databases">
        <title>Genome assembly of the deep-sea coral Lophelia pertusa.</title>
        <authorList>
            <person name="Herrera S."/>
            <person name="Cordes E."/>
        </authorList>
    </citation>
    <scope>NUCLEOTIDE SEQUENCE</scope>
    <source>
        <strain evidence="1">USNM1676648</strain>
        <tissue evidence="1">Polyp</tissue>
    </source>
</reference>
<name>A0A9X0A7Q9_9CNID</name>
<organism evidence="1 2">
    <name type="scientific">Desmophyllum pertusum</name>
    <dbReference type="NCBI Taxonomy" id="174260"/>
    <lineage>
        <taxon>Eukaryota</taxon>
        <taxon>Metazoa</taxon>
        <taxon>Cnidaria</taxon>
        <taxon>Anthozoa</taxon>
        <taxon>Hexacorallia</taxon>
        <taxon>Scleractinia</taxon>
        <taxon>Caryophylliina</taxon>
        <taxon>Caryophylliidae</taxon>
        <taxon>Desmophyllum</taxon>
    </lineage>
</organism>
<protein>
    <submittedName>
        <fullName evidence="1">Uncharacterized protein</fullName>
    </submittedName>
</protein>
<comment type="caution">
    <text evidence="1">The sequence shown here is derived from an EMBL/GenBank/DDBJ whole genome shotgun (WGS) entry which is preliminary data.</text>
</comment>
<dbReference type="AlphaFoldDB" id="A0A9X0A7Q9"/>
<keyword evidence="2" id="KW-1185">Reference proteome</keyword>
<proteinExistence type="predicted"/>
<dbReference type="EMBL" id="MU825396">
    <property type="protein sequence ID" value="KAJ7394535.1"/>
    <property type="molecule type" value="Genomic_DNA"/>
</dbReference>
<accession>A0A9X0A7Q9</accession>
<gene>
    <name evidence="1" type="ORF">OS493_000350</name>
</gene>
<dbReference type="Proteomes" id="UP001163046">
    <property type="component" value="Unassembled WGS sequence"/>
</dbReference>
<sequence>MMSYGKDEVRLIIQKNRNRNQRQLLLVFTAFSMIPEVLNQADELKLEPEVVVVKESECRKHKLTGTDRL</sequence>